<evidence type="ECO:0000313" key="3">
    <source>
        <dbReference type="EMBL" id="QMV45138.1"/>
    </source>
</evidence>
<dbReference type="InterPro" id="IPR001387">
    <property type="entry name" value="Cro/C1-type_HTH"/>
</dbReference>
<dbReference type="PANTHER" id="PTHR46558">
    <property type="entry name" value="TRACRIPTIONAL REGULATORY PROTEIN-RELATED-RELATED"/>
    <property type="match status" value="1"/>
</dbReference>
<dbReference type="SMART" id="SM00530">
    <property type="entry name" value="HTH_XRE"/>
    <property type="match status" value="1"/>
</dbReference>
<dbReference type="EMBL" id="CP041969">
    <property type="protein sequence ID" value="QMV45138.1"/>
    <property type="molecule type" value="Genomic_DNA"/>
</dbReference>
<dbReference type="SUPFAM" id="SSF47413">
    <property type="entry name" value="lambda repressor-like DNA-binding domains"/>
    <property type="match status" value="1"/>
</dbReference>
<feature type="domain" description="HTH cro/C1-type" evidence="2">
    <location>
        <begin position="9"/>
        <end position="63"/>
    </location>
</feature>
<dbReference type="InterPro" id="IPR010982">
    <property type="entry name" value="Lambda_DNA-bd_dom_sf"/>
</dbReference>
<accession>A0A7G5C7F4</accession>
<keyword evidence="1" id="KW-0238">DNA-binding</keyword>
<protein>
    <submittedName>
        <fullName evidence="3">Helix-turn-helix transcriptional regulator</fullName>
    </submittedName>
</protein>
<dbReference type="Proteomes" id="UP000515679">
    <property type="component" value="Chromosome"/>
</dbReference>
<name>A0A7G5C7F4_9BACL</name>
<dbReference type="PANTHER" id="PTHR46558:SF11">
    <property type="entry name" value="HTH-TYPE TRANSCRIPTIONAL REGULATOR XRE"/>
    <property type="match status" value="1"/>
</dbReference>
<reference evidence="3 4" key="1">
    <citation type="submission" date="2019-07" db="EMBL/GenBank/DDBJ databases">
        <authorList>
            <person name="Kim J.K."/>
            <person name="Cheong H.-M."/>
            <person name="Choi Y."/>
            <person name="Hwang K.J."/>
            <person name="Lee S."/>
            <person name="Choi C."/>
        </authorList>
    </citation>
    <scope>NUCLEOTIDE SEQUENCE [LARGE SCALE GENOMIC DNA]</scope>
    <source>
        <strain evidence="3 4">KS 22</strain>
    </source>
</reference>
<dbReference type="Gene3D" id="1.10.260.40">
    <property type="entry name" value="lambda repressor-like DNA-binding domains"/>
    <property type="match status" value="1"/>
</dbReference>
<dbReference type="PROSITE" id="PS50943">
    <property type="entry name" value="HTH_CROC1"/>
    <property type="match status" value="1"/>
</dbReference>
<gene>
    <name evidence="3" type="ORF">FPL14_22985</name>
</gene>
<dbReference type="CDD" id="cd00093">
    <property type="entry name" value="HTH_XRE"/>
    <property type="match status" value="1"/>
</dbReference>
<keyword evidence="4" id="KW-1185">Reference proteome</keyword>
<dbReference type="KEGG" id="cchl:FPL14_22985"/>
<proteinExistence type="predicted"/>
<evidence type="ECO:0000256" key="1">
    <source>
        <dbReference type="ARBA" id="ARBA00023125"/>
    </source>
</evidence>
<organism evidence="3 4">
    <name type="scientific">Cohnella cholangitidis</name>
    <dbReference type="NCBI Taxonomy" id="2598458"/>
    <lineage>
        <taxon>Bacteria</taxon>
        <taxon>Bacillati</taxon>
        <taxon>Bacillota</taxon>
        <taxon>Bacilli</taxon>
        <taxon>Bacillales</taxon>
        <taxon>Paenibacillaceae</taxon>
        <taxon>Cohnella</taxon>
    </lineage>
</organism>
<dbReference type="GO" id="GO:0003677">
    <property type="term" value="F:DNA binding"/>
    <property type="evidence" value="ECO:0007669"/>
    <property type="project" value="UniProtKB-KW"/>
</dbReference>
<dbReference type="Pfam" id="PF01381">
    <property type="entry name" value="HTH_3"/>
    <property type="match status" value="1"/>
</dbReference>
<evidence type="ECO:0000313" key="4">
    <source>
        <dbReference type="Proteomes" id="UP000515679"/>
    </source>
</evidence>
<evidence type="ECO:0000259" key="2">
    <source>
        <dbReference type="PROSITE" id="PS50943"/>
    </source>
</evidence>
<sequence>MEKSVGSRIKELRKKRGWTQEDLGKRVNVSPQVISNWERGYSIPDSMDIQTTSKVLNTSTDYLLGRSDDPTLKKDSQDIASLPEVQFIMRAKEEMSPKAYAKFLKLVEQAKKAFDEDED</sequence>
<dbReference type="AlphaFoldDB" id="A0A7G5C7F4"/>